<dbReference type="SUPFAM" id="SSF52540">
    <property type="entry name" value="P-loop containing nucleoside triphosphate hydrolases"/>
    <property type="match status" value="1"/>
</dbReference>
<organism evidence="13 14">
    <name type="scientific">Pasteurella oralis</name>
    <dbReference type="NCBI Taxonomy" id="1071947"/>
    <lineage>
        <taxon>Bacteria</taxon>
        <taxon>Pseudomonadati</taxon>
        <taxon>Pseudomonadota</taxon>
        <taxon>Gammaproteobacteria</taxon>
        <taxon>Pasteurellales</taxon>
        <taxon>Pasteurellaceae</taxon>
        <taxon>Pasteurella</taxon>
    </lineage>
</organism>
<dbReference type="Gene3D" id="3.40.50.300">
    <property type="entry name" value="P-loop containing nucleotide triphosphate hydrolases"/>
    <property type="match status" value="1"/>
</dbReference>
<keyword evidence="2" id="KW-0639">Primosome</keyword>
<evidence type="ECO:0000256" key="6">
    <source>
        <dbReference type="ARBA" id="ARBA00022806"/>
    </source>
</evidence>
<keyword evidence="7" id="KW-0067">ATP-binding</keyword>
<evidence type="ECO:0000256" key="7">
    <source>
        <dbReference type="ARBA" id="ARBA00022840"/>
    </source>
</evidence>
<keyword evidence="4" id="KW-0547">Nucleotide-binding</keyword>
<evidence type="ECO:0000256" key="8">
    <source>
        <dbReference type="ARBA" id="ARBA00023125"/>
    </source>
</evidence>
<dbReference type="Proteomes" id="UP001597420">
    <property type="component" value="Unassembled WGS sequence"/>
</dbReference>
<dbReference type="InterPro" id="IPR027417">
    <property type="entry name" value="P-loop_NTPase"/>
</dbReference>
<name>A0ABW4NVD1_9PAST</name>
<evidence type="ECO:0000256" key="11">
    <source>
        <dbReference type="ARBA" id="ARBA00048954"/>
    </source>
</evidence>
<dbReference type="Gene3D" id="1.10.860.10">
    <property type="entry name" value="DNAb Helicase, Chain A"/>
    <property type="match status" value="1"/>
</dbReference>
<keyword evidence="9" id="KW-0413">Isomerase</keyword>
<evidence type="ECO:0000256" key="4">
    <source>
        <dbReference type="ARBA" id="ARBA00022741"/>
    </source>
</evidence>
<dbReference type="Pfam" id="PF00772">
    <property type="entry name" value="DnaB"/>
    <property type="match status" value="1"/>
</dbReference>
<keyword evidence="14" id="KW-1185">Reference proteome</keyword>
<keyword evidence="6" id="KW-0347">Helicase</keyword>
<dbReference type="RefSeq" id="WP_379098073.1">
    <property type="nucleotide sequence ID" value="NZ_JBHUFP010000010.1"/>
</dbReference>
<comment type="similarity">
    <text evidence="1">Belongs to the helicase family. DnaB subfamily.</text>
</comment>
<proteinExistence type="inferred from homology"/>
<gene>
    <name evidence="13" type="ORF">ACFSAV_07565</name>
</gene>
<keyword evidence="3" id="KW-0235">DNA replication</keyword>
<dbReference type="InterPro" id="IPR007693">
    <property type="entry name" value="DNA_helicase_DnaB-like_N"/>
</dbReference>
<evidence type="ECO:0000259" key="12">
    <source>
        <dbReference type="PROSITE" id="PS51199"/>
    </source>
</evidence>
<comment type="caution">
    <text evidence="13">The sequence shown here is derived from an EMBL/GenBank/DDBJ whole genome shotgun (WGS) entry which is preliminary data.</text>
</comment>
<keyword evidence="8" id="KW-0238">DNA-binding</keyword>
<dbReference type="EC" id="5.6.2.3" evidence="10"/>
<dbReference type="InterPro" id="IPR016136">
    <property type="entry name" value="DNA_helicase_N/primase_C"/>
</dbReference>
<protein>
    <recommendedName>
        <fullName evidence="10">DNA 5'-3' helicase</fullName>
        <ecNumber evidence="10">5.6.2.3</ecNumber>
    </recommendedName>
</protein>
<evidence type="ECO:0000313" key="13">
    <source>
        <dbReference type="EMBL" id="MFD1806223.1"/>
    </source>
</evidence>
<dbReference type="SUPFAM" id="SSF48024">
    <property type="entry name" value="N-terminal domain of DnaB helicase"/>
    <property type="match status" value="1"/>
</dbReference>
<evidence type="ECO:0000256" key="3">
    <source>
        <dbReference type="ARBA" id="ARBA00022705"/>
    </source>
</evidence>
<dbReference type="PROSITE" id="PS51199">
    <property type="entry name" value="SF4_HELICASE"/>
    <property type="match status" value="1"/>
</dbReference>
<dbReference type="InterPro" id="IPR007694">
    <property type="entry name" value="DNA_helicase_DnaB-like_C"/>
</dbReference>
<keyword evidence="5" id="KW-0378">Hydrolase</keyword>
<dbReference type="PANTHER" id="PTHR30153">
    <property type="entry name" value="REPLICATIVE DNA HELICASE DNAB"/>
    <property type="match status" value="1"/>
</dbReference>
<dbReference type="Pfam" id="PF03796">
    <property type="entry name" value="DnaB_C"/>
    <property type="match status" value="1"/>
</dbReference>
<reference evidence="14" key="1">
    <citation type="journal article" date="2019" name="Int. J. Syst. Evol. Microbiol.">
        <title>The Global Catalogue of Microorganisms (GCM) 10K type strain sequencing project: providing services to taxonomists for standard genome sequencing and annotation.</title>
        <authorList>
            <consortium name="The Broad Institute Genomics Platform"/>
            <consortium name="The Broad Institute Genome Sequencing Center for Infectious Disease"/>
            <person name="Wu L."/>
            <person name="Ma J."/>
        </authorList>
    </citation>
    <scope>NUCLEOTIDE SEQUENCE [LARGE SCALE GENOMIC DNA]</scope>
    <source>
        <strain evidence="14">CCM 7950</strain>
    </source>
</reference>
<accession>A0ABW4NVD1</accession>
<evidence type="ECO:0000256" key="9">
    <source>
        <dbReference type="ARBA" id="ARBA00023235"/>
    </source>
</evidence>
<dbReference type="PANTHER" id="PTHR30153:SF2">
    <property type="entry name" value="REPLICATIVE DNA HELICASE"/>
    <property type="match status" value="1"/>
</dbReference>
<evidence type="ECO:0000256" key="10">
    <source>
        <dbReference type="ARBA" id="ARBA00044969"/>
    </source>
</evidence>
<evidence type="ECO:0000256" key="2">
    <source>
        <dbReference type="ARBA" id="ARBA00022515"/>
    </source>
</evidence>
<dbReference type="EMBL" id="JBHUFP010000010">
    <property type="protein sequence ID" value="MFD1806223.1"/>
    <property type="molecule type" value="Genomic_DNA"/>
</dbReference>
<dbReference type="InterPro" id="IPR036185">
    <property type="entry name" value="DNA_heli_DnaB-like_N_sf"/>
</dbReference>
<sequence length="278" mass="31078">MTSTIQLLYSNEAEQSVLGGLLINNDLWDEISLIINENNFYISAHKLIFTTIAGLLLSNIPADLLTVSRILEEQGKLEQIGSFVYLAELIKNLPHISNISAYAKIVRTDSQTKYLYALGDLICKEARKVNTEDKLNFLITETEKRLTELTLNSIESETNVVLDDAIEKVIDKMTIASENGSIITGTPFRIERLDFNTTGAQDGDLIMVTARPSMGKTALSLTFAKSALESTNKPVHHFSLEMPAEQIMQRFLSMISKVEMQKARQAVNMTQIDWGKIC</sequence>
<feature type="domain" description="SF4 helicase" evidence="12">
    <location>
        <begin position="179"/>
        <end position="278"/>
    </location>
</feature>
<evidence type="ECO:0000313" key="14">
    <source>
        <dbReference type="Proteomes" id="UP001597420"/>
    </source>
</evidence>
<evidence type="ECO:0000256" key="5">
    <source>
        <dbReference type="ARBA" id="ARBA00022801"/>
    </source>
</evidence>
<comment type="catalytic activity">
    <reaction evidence="11">
        <text>ATP + H2O = ADP + phosphate + H(+)</text>
        <dbReference type="Rhea" id="RHEA:13065"/>
        <dbReference type="ChEBI" id="CHEBI:15377"/>
        <dbReference type="ChEBI" id="CHEBI:15378"/>
        <dbReference type="ChEBI" id="CHEBI:30616"/>
        <dbReference type="ChEBI" id="CHEBI:43474"/>
        <dbReference type="ChEBI" id="CHEBI:456216"/>
        <dbReference type="EC" id="5.6.2.3"/>
    </reaction>
</comment>
<evidence type="ECO:0000256" key="1">
    <source>
        <dbReference type="ARBA" id="ARBA00008428"/>
    </source>
</evidence>